<dbReference type="RefSeq" id="WP_218472709.1">
    <property type="nucleotide sequence ID" value="NZ_CP078145.1"/>
</dbReference>
<reference evidence="1 2" key="1">
    <citation type="submission" date="2021-07" db="EMBL/GenBank/DDBJ databases">
        <title>Whole Genome Sequence of Nocardia Iowensis.</title>
        <authorList>
            <person name="Lamm A."/>
            <person name="Collins-Fairclough A.M."/>
            <person name="Bunk B."/>
            <person name="Sproer C."/>
        </authorList>
    </citation>
    <scope>NUCLEOTIDE SEQUENCE [LARGE SCALE GENOMIC DNA]</scope>
    <source>
        <strain evidence="1 2">NRRL 5646</strain>
    </source>
</reference>
<sequence>MAGLQVPTGGTVAVLILAGERRENFATLTPLLDSKEVTRRREVLRTQMNRVAGGDARSFQSRWFDDLAYVCALPTEVVDRLREAQNLPGEFDPKRVEQEILHLLVSKPVPAQAPSARSRPESAPDLPVRFWKRRPLLTLSVSGLVTILASASIIVAISRRDDTAADTPGCDDIGVLMAGIDSYWGNRQPWWDAYNRAGGKDAIGCPVQRPEQGYVHRWGRGMSQDIRGADGLETRLMALNPAHVVAMTREYWFDYTRPHLADAAELQGYPTSDPVPCGNAKIVPLDEGRLAPGAMVSTPANRYAWLPGPVWRIFQQYGGAPVLGRPVNSLAKEIRGHIAFEHGGSIEMVDDHAAIPHLIVGPANRSANDLCPG</sequence>
<dbReference type="EMBL" id="CP078145">
    <property type="protein sequence ID" value="QXN91860.1"/>
    <property type="molecule type" value="Genomic_DNA"/>
</dbReference>
<gene>
    <name evidence="1" type="ORF">KV110_01305</name>
</gene>
<protein>
    <submittedName>
        <fullName evidence="1">Uncharacterized protein</fullName>
    </submittedName>
</protein>
<organism evidence="1 2">
    <name type="scientific">Nocardia iowensis</name>
    <dbReference type="NCBI Taxonomy" id="204891"/>
    <lineage>
        <taxon>Bacteria</taxon>
        <taxon>Bacillati</taxon>
        <taxon>Actinomycetota</taxon>
        <taxon>Actinomycetes</taxon>
        <taxon>Mycobacteriales</taxon>
        <taxon>Nocardiaceae</taxon>
        <taxon>Nocardia</taxon>
    </lineage>
</organism>
<dbReference type="Proteomes" id="UP000694257">
    <property type="component" value="Chromosome"/>
</dbReference>
<accession>A0ABX8RTY9</accession>
<keyword evidence="2" id="KW-1185">Reference proteome</keyword>
<name>A0ABX8RTY9_NOCIO</name>
<evidence type="ECO:0000313" key="2">
    <source>
        <dbReference type="Proteomes" id="UP000694257"/>
    </source>
</evidence>
<evidence type="ECO:0000313" key="1">
    <source>
        <dbReference type="EMBL" id="QXN91860.1"/>
    </source>
</evidence>
<proteinExistence type="predicted"/>